<name>A0A7K2IX77_9ACTN</name>
<dbReference type="InterPro" id="IPR029068">
    <property type="entry name" value="Glyas_Bleomycin-R_OHBP_Dase"/>
</dbReference>
<dbReference type="OMA" id="PLIAWFK"/>
<gene>
    <name evidence="2" type="ORF">GTW20_20645</name>
</gene>
<evidence type="ECO:0000313" key="3">
    <source>
        <dbReference type="Proteomes" id="UP000467124"/>
    </source>
</evidence>
<dbReference type="Gene3D" id="3.10.180.10">
    <property type="entry name" value="2,3-Dihydroxybiphenyl 1,2-Dioxygenase, domain 1"/>
    <property type="match status" value="1"/>
</dbReference>
<dbReference type="EMBL" id="WWHY01000001">
    <property type="protein sequence ID" value="MYR34588.1"/>
    <property type="molecule type" value="Genomic_DNA"/>
</dbReference>
<feature type="domain" description="VOC" evidence="1">
    <location>
        <begin position="11"/>
        <end position="137"/>
    </location>
</feature>
<dbReference type="Proteomes" id="UP000467124">
    <property type="component" value="Unassembled WGS sequence"/>
</dbReference>
<dbReference type="AlphaFoldDB" id="A0A7K2IX77"/>
<proteinExistence type="predicted"/>
<organism evidence="2 3">
    <name type="scientific">Nocardiopsis alba</name>
    <dbReference type="NCBI Taxonomy" id="53437"/>
    <lineage>
        <taxon>Bacteria</taxon>
        <taxon>Bacillati</taxon>
        <taxon>Actinomycetota</taxon>
        <taxon>Actinomycetes</taxon>
        <taxon>Streptosporangiales</taxon>
        <taxon>Nocardiopsidaceae</taxon>
        <taxon>Nocardiopsis</taxon>
    </lineage>
</organism>
<reference evidence="2 3" key="1">
    <citation type="journal article" date="2019" name="Nat. Commun.">
        <title>The antimicrobial potential of Streptomyces from insect microbiomes.</title>
        <authorList>
            <person name="Chevrette M.G."/>
            <person name="Carlson C.M."/>
            <person name="Ortega H.E."/>
            <person name="Thomas C."/>
            <person name="Ananiev G.E."/>
            <person name="Barns K.J."/>
            <person name="Book A.J."/>
            <person name="Cagnazzo J."/>
            <person name="Carlos C."/>
            <person name="Flanigan W."/>
            <person name="Grubbs K.J."/>
            <person name="Horn H.A."/>
            <person name="Hoffmann F.M."/>
            <person name="Klassen J.L."/>
            <person name="Knack J.J."/>
            <person name="Lewin G.R."/>
            <person name="McDonald B.R."/>
            <person name="Muller L."/>
            <person name="Melo W.G.P."/>
            <person name="Pinto-Tomas A.A."/>
            <person name="Schmitz A."/>
            <person name="Wendt-Pienkowski E."/>
            <person name="Wildman S."/>
            <person name="Zhao M."/>
            <person name="Zhang F."/>
            <person name="Bugni T.S."/>
            <person name="Andes D.R."/>
            <person name="Pupo M.T."/>
            <person name="Currie C.R."/>
        </authorList>
    </citation>
    <scope>NUCLEOTIDE SEQUENCE [LARGE SCALE GENOMIC DNA]</scope>
    <source>
        <strain evidence="2 3">SID5840</strain>
    </source>
</reference>
<comment type="caution">
    <text evidence="2">The sequence shown here is derived from an EMBL/GenBank/DDBJ whole genome shotgun (WGS) entry which is preliminary data.</text>
</comment>
<dbReference type="InterPro" id="IPR004360">
    <property type="entry name" value="Glyas_Fos-R_dOase_dom"/>
</dbReference>
<dbReference type="GO" id="GO:0051213">
    <property type="term" value="F:dioxygenase activity"/>
    <property type="evidence" value="ECO:0007669"/>
    <property type="project" value="UniProtKB-KW"/>
</dbReference>
<evidence type="ECO:0000313" key="2">
    <source>
        <dbReference type="EMBL" id="MYR34588.1"/>
    </source>
</evidence>
<dbReference type="InterPro" id="IPR037523">
    <property type="entry name" value="VOC_core"/>
</dbReference>
<evidence type="ECO:0000259" key="1">
    <source>
        <dbReference type="PROSITE" id="PS51819"/>
    </source>
</evidence>
<dbReference type="Pfam" id="PF00903">
    <property type="entry name" value="Glyoxalase"/>
    <property type="match status" value="1"/>
</dbReference>
<protein>
    <submittedName>
        <fullName evidence="2">Glyoxalase/bleomycin resistance/dioxygenase family protein</fullName>
    </submittedName>
</protein>
<keyword evidence="2" id="KW-0223">Dioxygenase</keyword>
<accession>A0A7K2IX77</accession>
<sequence length="137" mass="14931">MRDHDDVGGSMFDSTRAFGSFAVPDTEVALDFYRNTLGLDVVPVPGMEGYGLIRIELGADRSILVYPKPDHEPAVFTVLNLVVDDIDAAVDELGRRGVAMLRYEGFDQDEKGIARGEGPMVAWFTDPAGNVIGLIQE</sequence>
<dbReference type="SUPFAM" id="SSF54593">
    <property type="entry name" value="Glyoxalase/Bleomycin resistance protein/Dihydroxybiphenyl dioxygenase"/>
    <property type="match status" value="1"/>
</dbReference>
<keyword evidence="2" id="KW-0560">Oxidoreductase</keyword>
<dbReference type="PROSITE" id="PS51819">
    <property type="entry name" value="VOC"/>
    <property type="match status" value="1"/>
</dbReference>